<feature type="binding site" evidence="9">
    <location>
        <begin position="8"/>
        <end position="13"/>
    </location>
    <ligand>
        <name>NAD(+)</name>
        <dbReference type="ChEBI" id="CHEBI:57540"/>
    </ligand>
</feature>
<comment type="similarity">
    <text evidence="1 9">Belongs to the DapB family.</text>
</comment>
<dbReference type="Proteomes" id="UP000005753">
    <property type="component" value="Chromosome"/>
</dbReference>
<evidence type="ECO:0000256" key="9">
    <source>
        <dbReference type="HAMAP-Rule" id="MF_00102"/>
    </source>
</evidence>
<evidence type="ECO:0000256" key="1">
    <source>
        <dbReference type="ARBA" id="ARBA00006642"/>
    </source>
</evidence>
<dbReference type="HOGENOM" id="CLU_047479_2_2_9"/>
<feature type="binding site" evidence="9">
    <location>
        <begin position="86"/>
        <end position="88"/>
    </location>
    <ligand>
        <name>NAD(+)</name>
        <dbReference type="ChEBI" id="CHEBI:57540"/>
    </ligand>
</feature>
<dbReference type="Pfam" id="PF05173">
    <property type="entry name" value="DapB_C"/>
    <property type="match status" value="1"/>
</dbReference>
<accession>I5ATG8</accession>
<evidence type="ECO:0000256" key="4">
    <source>
        <dbReference type="ARBA" id="ARBA00022857"/>
    </source>
</evidence>
<evidence type="ECO:0000256" key="6">
    <source>
        <dbReference type="ARBA" id="ARBA00023002"/>
    </source>
</evidence>
<dbReference type="PANTHER" id="PTHR20836">
    <property type="entry name" value="DIHYDRODIPICOLINATE REDUCTASE"/>
    <property type="match status" value="1"/>
</dbReference>
<comment type="caution">
    <text evidence="9">Was originally thought to be a dihydrodipicolinate reductase (DHDPR), catalyzing the conversion of dihydrodipicolinate to tetrahydrodipicolinate. However, it was shown in E.coli that the substrate of the enzymatic reaction is not dihydrodipicolinate (DHDP) but in fact (2S,4S)-4-hydroxy-2,3,4,5-tetrahydrodipicolinic acid (HTPA), the product released by the DapA-catalyzed reaction.</text>
</comment>
<keyword evidence="8 9" id="KW-0457">Lysine biosynthesis</keyword>
<dbReference type="PIRSF" id="PIRSF000161">
    <property type="entry name" value="DHPR"/>
    <property type="match status" value="1"/>
</dbReference>
<dbReference type="InterPro" id="IPR022663">
    <property type="entry name" value="DapB_C"/>
</dbReference>
<dbReference type="InterPro" id="IPR000846">
    <property type="entry name" value="DapB_N"/>
</dbReference>
<dbReference type="Gene3D" id="3.30.360.10">
    <property type="entry name" value="Dihydrodipicolinate Reductase, domain 2"/>
    <property type="match status" value="1"/>
</dbReference>
<dbReference type="SUPFAM" id="SSF51735">
    <property type="entry name" value="NAD(P)-binding Rossmann-fold domains"/>
    <property type="match status" value="1"/>
</dbReference>
<dbReference type="eggNOG" id="COG0289">
    <property type="taxonomic scope" value="Bacteria"/>
</dbReference>
<dbReference type="GO" id="GO:0009089">
    <property type="term" value="P:lysine biosynthetic process via diaminopimelate"/>
    <property type="evidence" value="ECO:0007669"/>
    <property type="project" value="UniProtKB-UniRule"/>
</dbReference>
<evidence type="ECO:0000256" key="10">
    <source>
        <dbReference type="NCBIfam" id="TIGR00036"/>
    </source>
</evidence>
<feature type="binding site" evidence="9">
    <location>
        <begin position="110"/>
        <end position="113"/>
    </location>
    <ligand>
        <name>NAD(+)</name>
        <dbReference type="ChEBI" id="CHEBI:57540"/>
    </ligand>
</feature>
<dbReference type="Gene3D" id="3.40.50.720">
    <property type="entry name" value="NAD(P)-binding Rossmann-like Domain"/>
    <property type="match status" value="1"/>
</dbReference>
<comment type="catalytic activity">
    <reaction evidence="9">
        <text>(S)-2,3,4,5-tetrahydrodipicolinate + NAD(+) + H2O = (2S,4S)-4-hydroxy-2,3,4,5-tetrahydrodipicolinate + NADH + H(+)</text>
        <dbReference type="Rhea" id="RHEA:35323"/>
        <dbReference type="ChEBI" id="CHEBI:15377"/>
        <dbReference type="ChEBI" id="CHEBI:15378"/>
        <dbReference type="ChEBI" id="CHEBI:16845"/>
        <dbReference type="ChEBI" id="CHEBI:57540"/>
        <dbReference type="ChEBI" id="CHEBI:57945"/>
        <dbReference type="ChEBI" id="CHEBI:67139"/>
        <dbReference type="EC" id="1.17.1.8"/>
    </reaction>
</comment>
<keyword evidence="14" id="KW-1185">Reference proteome</keyword>
<evidence type="ECO:0000256" key="8">
    <source>
        <dbReference type="ARBA" id="ARBA00023154"/>
    </source>
</evidence>
<comment type="subunit">
    <text evidence="9">Homotetramer.</text>
</comment>
<evidence type="ECO:0000259" key="12">
    <source>
        <dbReference type="Pfam" id="PF05173"/>
    </source>
</evidence>
<dbReference type="PANTHER" id="PTHR20836:SF7">
    <property type="entry name" value="4-HYDROXY-TETRAHYDRODIPICOLINATE REDUCTASE"/>
    <property type="match status" value="1"/>
</dbReference>
<evidence type="ECO:0000256" key="3">
    <source>
        <dbReference type="ARBA" id="ARBA00022605"/>
    </source>
</evidence>
<dbReference type="PROSITE" id="PS01298">
    <property type="entry name" value="DAPB"/>
    <property type="match status" value="1"/>
</dbReference>
<dbReference type="GO" id="GO:0019877">
    <property type="term" value="P:diaminopimelate biosynthetic process"/>
    <property type="evidence" value="ECO:0007669"/>
    <property type="project" value="UniProtKB-UniRule"/>
</dbReference>
<dbReference type="HAMAP" id="MF_00102">
    <property type="entry name" value="DapB"/>
    <property type="match status" value="1"/>
</dbReference>
<dbReference type="OrthoDB" id="9790352at2"/>
<dbReference type="STRING" id="633697.EubceDRAFT1_1276"/>
<comment type="function">
    <text evidence="9">Catalyzes the conversion of 4-hydroxy-tetrahydrodipicolinate (HTPA) to tetrahydrodipicolinate.</text>
</comment>
<reference evidence="13 14" key="1">
    <citation type="submission" date="2010-08" db="EMBL/GenBank/DDBJ databases">
        <authorList>
            <consortium name="US DOE Joint Genome Institute (JGI-PGF)"/>
            <person name="Lucas S."/>
            <person name="Copeland A."/>
            <person name="Lapidus A."/>
            <person name="Cheng J.-F."/>
            <person name="Bruce D."/>
            <person name="Goodwin L."/>
            <person name="Pitluck S."/>
            <person name="Land M.L."/>
            <person name="Hauser L."/>
            <person name="Chang Y.-J."/>
            <person name="Anderson I.J."/>
            <person name="Johnson E."/>
            <person name="Mulhopadhyay B."/>
            <person name="Kyrpides N."/>
            <person name="Woyke T.J."/>
        </authorList>
    </citation>
    <scope>NUCLEOTIDE SEQUENCE [LARGE SCALE GENOMIC DNA]</scope>
    <source>
        <strain evidence="13 14">6</strain>
    </source>
</reference>
<dbReference type="InterPro" id="IPR036291">
    <property type="entry name" value="NAD(P)-bd_dom_sf"/>
</dbReference>
<dbReference type="EC" id="1.17.1.8" evidence="9 10"/>
<comment type="subcellular location">
    <subcellularLocation>
        <location evidence="9">Cytoplasm</location>
    </subcellularLocation>
</comment>
<reference evidence="13 14" key="2">
    <citation type="submission" date="2012-02" db="EMBL/GenBank/DDBJ databases">
        <title>Improved High-Quality Draft sequence of Eubacterium cellulosolvens 6.</title>
        <authorList>
            <consortium name="US DOE Joint Genome Institute"/>
            <person name="Lucas S."/>
            <person name="Han J."/>
            <person name="Lapidus A."/>
            <person name="Cheng J.-F."/>
            <person name="Goodwin L."/>
            <person name="Pitluck S."/>
            <person name="Peters L."/>
            <person name="Mikhailova N."/>
            <person name="Gu W."/>
            <person name="Detter J.C."/>
            <person name="Han C."/>
            <person name="Tapia R."/>
            <person name="Land M."/>
            <person name="Hauser L."/>
            <person name="Kyrpides N."/>
            <person name="Ivanova N."/>
            <person name="Pagani I."/>
            <person name="Johnson E."/>
            <person name="Mukhopadhyay B."/>
            <person name="Anderson I."/>
            <person name="Woyke T."/>
        </authorList>
    </citation>
    <scope>NUCLEOTIDE SEQUENCE [LARGE SCALE GENOMIC DNA]</scope>
    <source>
        <strain evidence="13 14">6</strain>
    </source>
</reference>
<dbReference type="SUPFAM" id="SSF55347">
    <property type="entry name" value="Glyceraldehyde-3-phosphate dehydrogenase-like, C-terminal domain"/>
    <property type="match status" value="1"/>
</dbReference>
<evidence type="ECO:0000313" key="13">
    <source>
        <dbReference type="EMBL" id="EIM57091.1"/>
    </source>
</evidence>
<feature type="domain" description="Dihydrodipicolinate reductase C-terminal" evidence="12">
    <location>
        <begin position="116"/>
        <end position="251"/>
    </location>
</feature>
<feature type="binding site" evidence="9">
    <location>
        <position position="145"/>
    </location>
    <ligand>
        <name>(S)-2,3,4,5-tetrahydrodipicolinate</name>
        <dbReference type="ChEBI" id="CHEBI:16845"/>
    </ligand>
</feature>
<dbReference type="GO" id="GO:0008839">
    <property type="term" value="F:4-hydroxy-tetrahydrodipicolinate reductase"/>
    <property type="evidence" value="ECO:0007669"/>
    <property type="project" value="UniProtKB-UniRule"/>
</dbReference>
<dbReference type="AlphaFoldDB" id="I5ATG8"/>
<feature type="domain" description="Dihydrodipicolinate reductase N-terminal" evidence="11">
    <location>
        <begin position="2"/>
        <end position="113"/>
    </location>
</feature>
<dbReference type="GO" id="GO:0005829">
    <property type="term" value="C:cytosol"/>
    <property type="evidence" value="ECO:0007669"/>
    <property type="project" value="TreeGrafter"/>
</dbReference>
<comment type="caution">
    <text evidence="9">Lacks conserved residue(s) required for the propagation of feature annotation.</text>
</comment>
<comment type="pathway">
    <text evidence="9">Amino-acid biosynthesis; L-lysine biosynthesis via DAP pathway; (S)-tetrahydrodipicolinate from L-aspartate: step 4/4.</text>
</comment>
<dbReference type="FunFam" id="3.30.360.10:FF:000009">
    <property type="entry name" value="4-hydroxy-tetrahydrodipicolinate reductase"/>
    <property type="match status" value="1"/>
</dbReference>
<dbReference type="GO" id="GO:0050661">
    <property type="term" value="F:NADP binding"/>
    <property type="evidence" value="ECO:0007669"/>
    <property type="project" value="UniProtKB-UniRule"/>
</dbReference>
<evidence type="ECO:0000313" key="14">
    <source>
        <dbReference type="Proteomes" id="UP000005753"/>
    </source>
</evidence>
<name>I5ATG8_EUBC6</name>
<comment type="catalytic activity">
    <reaction evidence="9">
        <text>(S)-2,3,4,5-tetrahydrodipicolinate + NADP(+) + H2O = (2S,4S)-4-hydroxy-2,3,4,5-tetrahydrodipicolinate + NADPH + H(+)</text>
        <dbReference type="Rhea" id="RHEA:35331"/>
        <dbReference type="ChEBI" id="CHEBI:15377"/>
        <dbReference type="ChEBI" id="CHEBI:15378"/>
        <dbReference type="ChEBI" id="CHEBI:16845"/>
        <dbReference type="ChEBI" id="CHEBI:57783"/>
        <dbReference type="ChEBI" id="CHEBI:58349"/>
        <dbReference type="ChEBI" id="CHEBI:67139"/>
        <dbReference type="EC" id="1.17.1.8"/>
    </reaction>
</comment>
<dbReference type="InterPro" id="IPR022664">
    <property type="entry name" value="DapB_N_CS"/>
</dbReference>
<keyword evidence="3 9" id="KW-0028">Amino-acid biosynthesis</keyword>
<protein>
    <recommendedName>
        <fullName evidence="9 10">4-hydroxy-tetrahydrodipicolinate reductase</fullName>
        <shortName evidence="9">HTPA reductase</shortName>
        <ecNumber evidence="9 10">1.17.1.8</ecNumber>
    </recommendedName>
</protein>
<dbReference type="Pfam" id="PF01113">
    <property type="entry name" value="DapB_N"/>
    <property type="match status" value="1"/>
</dbReference>
<keyword evidence="2 9" id="KW-0963">Cytoplasm</keyword>
<dbReference type="UniPathway" id="UPA00034">
    <property type="reaction ID" value="UER00018"/>
</dbReference>
<feature type="active site" description="Proton donor/acceptor" evidence="9">
    <location>
        <position position="144"/>
    </location>
</feature>
<dbReference type="EMBL" id="CM001487">
    <property type="protein sequence ID" value="EIM57091.1"/>
    <property type="molecule type" value="Genomic_DNA"/>
</dbReference>
<gene>
    <name evidence="9" type="primary">dapB</name>
    <name evidence="13" type="ORF">EubceDRAFT1_1276</name>
</gene>
<evidence type="ECO:0000256" key="7">
    <source>
        <dbReference type="ARBA" id="ARBA00023027"/>
    </source>
</evidence>
<keyword evidence="7 9" id="KW-0520">NAD</keyword>
<proteinExistence type="inferred from homology"/>
<dbReference type="GO" id="GO:0016726">
    <property type="term" value="F:oxidoreductase activity, acting on CH or CH2 groups, NAD or NADP as acceptor"/>
    <property type="evidence" value="ECO:0007669"/>
    <property type="project" value="UniProtKB-UniRule"/>
</dbReference>
<evidence type="ECO:0000259" key="11">
    <source>
        <dbReference type="Pfam" id="PF01113"/>
    </source>
</evidence>
<evidence type="ECO:0000256" key="2">
    <source>
        <dbReference type="ARBA" id="ARBA00022490"/>
    </source>
</evidence>
<organism evidence="13 14">
    <name type="scientific">Eubacterium cellulosolvens (strain ATCC 43171 / JCM 9499 / 6)</name>
    <name type="common">Cillobacterium cellulosolvens</name>
    <dbReference type="NCBI Taxonomy" id="633697"/>
    <lineage>
        <taxon>Bacteria</taxon>
        <taxon>Bacillati</taxon>
        <taxon>Bacillota</taxon>
        <taxon>Clostridia</taxon>
        <taxon>Eubacteriales</taxon>
        <taxon>Eubacteriaceae</taxon>
        <taxon>Eubacterium</taxon>
    </lineage>
</organism>
<feature type="binding site" evidence="9">
    <location>
        <position position="34"/>
    </location>
    <ligand>
        <name>NAD(+)</name>
        <dbReference type="ChEBI" id="CHEBI:57540"/>
    </ligand>
</feature>
<dbReference type="NCBIfam" id="TIGR00036">
    <property type="entry name" value="dapB"/>
    <property type="match status" value="1"/>
</dbReference>
<feature type="binding site" evidence="9">
    <location>
        <begin position="154"/>
        <end position="155"/>
    </location>
    <ligand>
        <name>(S)-2,3,4,5-tetrahydrodipicolinate</name>
        <dbReference type="ChEBI" id="CHEBI:16845"/>
    </ligand>
</feature>
<dbReference type="InterPro" id="IPR023940">
    <property type="entry name" value="DHDPR_bac"/>
</dbReference>
<sequence length="252" mass="27028">MIRIILSGCNGHMGQVLTEMIGADPMTEVVAGIDVAPASATRDYPVFSTPAECNVEADACIDFSHFSAVDALLDYCAEKNLPLVLCTTALTDATLEKVNEVSGKVAILRSANMSVGINLLMKIIKEAAALLAPKGYDMEIVEAHHNRKIDAPSGTALALGDSLNEGVNNEYHFVFDRSQRHEKRDPKEIGISAVRGGSIVGDHQIMFCGPDEVIEFRHTAYSRSIFAKGAIEAAKYLAGKPAGLYDMSDVIG</sequence>
<dbReference type="CDD" id="cd02274">
    <property type="entry name" value="DHDPR_N"/>
    <property type="match status" value="1"/>
</dbReference>
<dbReference type="GO" id="GO:0051287">
    <property type="term" value="F:NAD binding"/>
    <property type="evidence" value="ECO:0007669"/>
    <property type="project" value="UniProtKB-UniRule"/>
</dbReference>
<evidence type="ECO:0000256" key="5">
    <source>
        <dbReference type="ARBA" id="ARBA00022915"/>
    </source>
</evidence>
<keyword evidence="5 9" id="KW-0220">Diaminopimelate biosynthesis</keyword>
<keyword evidence="4 9" id="KW-0521">NADP</keyword>
<feature type="active site" description="Proton donor" evidence="9">
    <location>
        <position position="148"/>
    </location>
</feature>
<keyword evidence="6 9" id="KW-0560">Oxidoreductase</keyword>